<gene>
    <name evidence="2" type="ORF">H663_009445</name>
</gene>
<reference evidence="2" key="1">
    <citation type="submission" date="2017-04" db="EMBL/GenBank/DDBJ databases">
        <title>Unexpected and diverse lifestyles within the genus Limnohabitans.</title>
        <authorList>
            <person name="Kasalicky V."/>
            <person name="Mehrshad M."/>
            <person name="Andrei S.-A."/>
            <person name="Salcher M."/>
            <person name="Kratochvilova H."/>
            <person name="Simek K."/>
            <person name="Ghai R."/>
        </authorList>
    </citation>
    <scope>NUCLEOTIDE SEQUENCE [LARGE SCALE GENOMIC DNA]</scope>
    <source>
        <strain evidence="2">II-D5</strain>
    </source>
</reference>
<dbReference type="Proteomes" id="UP000037507">
    <property type="component" value="Unassembled WGS sequence"/>
</dbReference>
<organism evidence="2 3">
    <name type="scientific">Limnohabitans planktonicus II-D5</name>
    <dbReference type="NCBI Taxonomy" id="1293045"/>
    <lineage>
        <taxon>Bacteria</taxon>
        <taxon>Pseudomonadati</taxon>
        <taxon>Pseudomonadota</taxon>
        <taxon>Betaproteobacteria</taxon>
        <taxon>Burkholderiales</taxon>
        <taxon>Comamonadaceae</taxon>
        <taxon>Limnohabitans</taxon>
    </lineage>
</organism>
<dbReference type="SUPFAM" id="SSF53850">
    <property type="entry name" value="Periplasmic binding protein-like II"/>
    <property type="match status" value="1"/>
</dbReference>
<dbReference type="EMBL" id="LFYT02000009">
    <property type="protein sequence ID" value="PVE42961.1"/>
    <property type="molecule type" value="Genomic_DNA"/>
</dbReference>
<proteinExistence type="predicted"/>
<comment type="caution">
    <text evidence="2">The sequence shown here is derived from an EMBL/GenBank/DDBJ whole genome shotgun (WGS) entry which is preliminary data.</text>
</comment>
<evidence type="ECO:0000313" key="2">
    <source>
        <dbReference type="EMBL" id="PVE42961.1"/>
    </source>
</evidence>
<dbReference type="Gene3D" id="3.40.190.10">
    <property type="entry name" value="Periplasmic binding protein-like II"/>
    <property type="match status" value="2"/>
</dbReference>
<sequence>MMIKWLTHIHGDDMKFSTSAFVRTTLGAIALTLGASAMAQSVVRFQDYPGTGNLMVRVAQEQGFCQQAGIRCELRTIAGGPLGMQTMLSGDIEVYFGPTEVAVAAVARKAPITIIGAGFTDPVFFMAAGAKTELETEKEGYPGVVKSFKGKKIGVTQRGSGAEFQVIDMLADVGLTANDVTFVAVGAPDTAFPALTRGQVDLIMTFSPTDGMCEVLKACRVVVDPRKGQGPKSLLATRGGSGTMAVKSEWAAANPQTVVAIRRTLELSEAFIANPANFGKTLEILRKTFALQLPNAEQIAEVALRNTISNFKARGTVPAMQAVANAMTENKLLPVKVDMAPAVLP</sequence>
<name>A0A2T7UEC7_9BURK</name>
<evidence type="ECO:0000259" key="1">
    <source>
        <dbReference type="Pfam" id="PF09084"/>
    </source>
</evidence>
<accession>A0A2T7UEC7</accession>
<feature type="domain" description="SsuA/THI5-like" evidence="1">
    <location>
        <begin position="58"/>
        <end position="268"/>
    </location>
</feature>
<protein>
    <recommendedName>
        <fullName evidence="1">SsuA/THI5-like domain-containing protein</fullName>
    </recommendedName>
</protein>
<dbReference type="AlphaFoldDB" id="A0A2T7UEC7"/>
<dbReference type="OrthoDB" id="8555942at2"/>
<dbReference type="Pfam" id="PF09084">
    <property type="entry name" value="NMT1"/>
    <property type="match status" value="1"/>
</dbReference>
<evidence type="ECO:0000313" key="3">
    <source>
        <dbReference type="Proteomes" id="UP000037507"/>
    </source>
</evidence>
<keyword evidence="3" id="KW-1185">Reference proteome</keyword>
<dbReference type="InterPro" id="IPR015168">
    <property type="entry name" value="SsuA/THI5"/>
</dbReference>
<dbReference type="PANTHER" id="PTHR30024">
    <property type="entry name" value="ALIPHATIC SULFONATES-BINDING PROTEIN-RELATED"/>
    <property type="match status" value="1"/>
</dbReference>